<sequence>MRRPSIDTALSRRIVSAAALAPPVLLAVYLGPPFSDLLLLLLAAGMAWEWSRVCGRSRPFGLSEAALTLLAPAVLLAAMCSGLAAVFVLLLLAPLLLLATQRLSPYGDAELSWLLLGLFYVVVPLLVLHGLRGADAQGRDLVLWLLLVIWAADSGAYAFGKTIGGPRLAPRWSPKKTWAGLVGGVACAGVIGSLAASALTVASPWAMLFLGALLAAVGQGGDLLESAFKRRFEVKDASGLIPGHGGLLDRVDALLAAAVALALLMWLGVVSL</sequence>
<keyword evidence="9" id="KW-0444">Lipid biosynthesis</keyword>
<proteinExistence type="inferred from homology"/>
<keyword evidence="12 18" id="KW-0548">Nucleotidyltransferase</keyword>
<accession>A0ABT5YIV5</accession>
<evidence type="ECO:0000313" key="21">
    <source>
        <dbReference type="Proteomes" id="UP001215503"/>
    </source>
</evidence>
<feature type="transmembrane region" description="Helical" evidence="19">
    <location>
        <begin position="111"/>
        <end position="129"/>
    </location>
</feature>
<dbReference type="PANTHER" id="PTHR46382">
    <property type="entry name" value="PHOSPHATIDATE CYTIDYLYLTRANSFERASE"/>
    <property type="match status" value="1"/>
</dbReference>
<comment type="subcellular location">
    <subcellularLocation>
        <location evidence="2">Cell membrane</location>
        <topology evidence="2">Multi-pass membrane protein</topology>
    </subcellularLocation>
</comment>
<feature type="transmembrane region" description="Helical" evidence="19">
    <location>
        <begin position="20"/>
        <end position="46"/>
    </location>
</feature>
<feature type="transmembrane region" description="Helical" evidence="19">
    <location>
        <begin position="251"/>
        <end position="269"/>
    </location>
</feature>
<evidence type="ECO:0000256" key="17">
    <source>
        <dbReference type="ARBA" id="ARBA00023264"/>
    </source>
</evidence>
<evidence type="ECO:0000256" key="1">
    <source>
        <dbReference type="ARBA" id="ARBA00001698"/>
    </source>
</evidence>
<evidence type="ECO:0000256" key="12">
    <source>
        <dbReference type="ARBA" id="ARBA00022695"/>
    </source>
</evidence>
<evidence type="ECO:0000256" key="11">
    <source>
        <dbReference type="ARBA" id="ARBA00022692"/>
    </source>
</evidence>
<evidence type="ECO:0000256" key="19">
    <source>
        <dbReference type="SAM" id="Phobius"/>
    </source>
</evidence>
<evidence type="ECO:0000256" key="15">
    <source>
        <dbReference type="ARBA" id="ARBA00023136"/>
    </source>
</evidence>
<name>A0ABT5YIV5_9PROT</name>
<dbReference type="PANTHER" id="PTHR46382:SF1">
    <property type="entry name" value="PHOSPHATIDATE CYTIDYLYLTRANSFERASE"/>
    <property type="match status" value="1"/>
</dbReference>
<comment type="similarity">
    <text evidence="5 18">Belongs to the CDS family.</text>
</comment>
<dbReference type="Proteomes" id="UP001215503">
    <property type="component" value="Unassembled WGS sequence"/>
</dbReference>
<evidence type="ECO:0000256" key="4">
    <source>
        <dbReference type="ARBA" id="ARBA00005189"/>
    </source>
</evidence>
<feature type="transmembrane region" description="Helical" evidence="19">
    <location>
        <begin position="179"/>
        <end position="199"/>
    </location>
</feature>
<comment type="pathway">
    <text evidence="4">Lipid metabolism.</text>
</comment>
<keyword evidence="17" id="KW-1208">Phospholipid metabolism</keyword>
<keyword evidence="21" id="KW-1185">Reference proteome</keyword>
<keyword evidence="8" id="KW-1003">Cell membrane</keyword>
<comment type="pathway">
    <text evidence="3 18">Phospholipid metabolism; CDP-diacylglycerol biosynthesis; CDP-diacylglycerol from sn-glycerol 3-phosphate: step 3/3.</text>
</comment>
<evidence type="ECO:0000256" key="18">
    <source>
        <dbReference type="RuleBase" id="RU003938"/>
    </source>
</evidence>
<evidence type="ECO:0000256" key="16">
    <source>
        <dbReference type="ARBA" id="ARBA00023209"/>
    </source>
</evidence>
<evidence type="ECO:0000256" key="8">
    <source>
        <dbReference type="ARBA" id="ARBA00022475"/>
    </source>
</evidence>
<evidence type="ECO:0000256" key="14">
    <source>
        <dbReference type="ARBA" id="ARBA00023098"/>
    </source>
</evidence>
<evidence type="ECO:0000256" key="13">
    <source>
        <dbReference type="ARBA" id="ARBA00022989"/>
    </source>
</evidence>
<feature type="transmembrane region" description="Helical" evidence="19">
    <location>
        <begin position="141"/>
        <end position="159"/>
    </location>
</feature>
<evidence type="ECO:0000256" key="5">
    <source>
        <dbReference type="ARBA" id="ARBA00010185"/>
    </source>
</evidence>
<dbReference type="EC" id="2.7.7.41" evidence="6 18"/>
<feature type="transmembrane region" description="Helical" evidence="19">
    <location>
        <begin position="66"/>
        <end position="99"/>
    </location>
</feature>
<keyword evidence="11 18" id="KW-0812">Transmembrane</keyword>
<keyword evidence="14" id="KW-0443">Lipid metabolism</keyword>
<organism evidence="20 21">
    <name type="scientific">Aquibaculum arenosum</name>
    <dbReference type="NCBI Taxonomy" id="3032591"/>
    <lineage>
        <taxon>Bacteria</taxon>
        <taxon>Pseudomonadati</taxon>
        <taxon>Pseudomonadota</taxon>
        <taxon>Alphaproteobacteria</taxon>
        <taxon>Rhodospirillales</taxon>
        <taxon>Rhodovibrionaceae</taxon>
        <taxon>Aquibaculum</taxon>
    </lineage>
</organism>
<keyword evidence="13 19" id="KW-1133">Transmembrane helix</keyword>
<comment type="catalytic activity">
    <reaction evidence="1 18">
        <text>a 1,2-diacyl-sn-glycero-3-phosphate + CTP + H(+) = a CDP-1,2-diacyl-sn-glycerol + diphosphate</text>
        <dbReference type="Rhea" id="RHEA:16229"/>
        <dbReference type="ChEBI" id="CHEBI:15378"/>
        <dbReference type="ChEBI" id="CHEBI:33019"/>
        <dbReference type="ChEBI" id="CHEBI:37563"/>
        <dbReference type="ChEBI" id="CHEBI:58332"/>
        <dbReference type="ChEBI" id="CHEBI:58608"/>
        <dbReference type="EC" id="2.7.7.41"/>
    </reaction>
</comment>
<keyword evidence="15 19" id="KW-0472">Membrane</keyword>
<evidence type="ECO:0000256" key="10">
    <source>
        <dbReference type="ARBA" id="ARBA00022679"/>
    </source>
</evidence>
<evidence type="ECO:0000256" key="3">
    <source>
        <dbReference type="ARBA" id="ARBA00005119"/>
    </source>
</evidence>
<evidence type="ECO:0000256" key="7">
    <source>
        <dbReference type="ARBA" id="ARBA00019373"/>
    </source>
</evidence>
<dbReference type="EMBL" id="JARHUD010000001">
    <property type="protein sequence ID" value="MDF2094751.1"/>
    <property type="molecule type" value="Genomic_DNA"/>
</dbReference>
<dbReference type="PROSITE" id="PS01315">
    <property type="entry name" value="CDS"/>
    <property type="match status" value="1"/>
</dbReference>
<dbReference type="GO" id="GO:0004605">
    <property type="term" value="F:phosphatidate cytidylyltransferase activity"/>
    <property type="evidence" value="ECO:0007669"/>
    <property type="project" value="UniProtKB-EC"/>
</dbReference>
<dbReference type="Pfam" id="PF01148">
    <property type="entry name" value="CTP_transf_1"/>
    <property type="match status" value="1"/>
</dbReference>
<reference evidence="20 21" key="1">
    <citation type="submission" date="2023-03" db="EMBL/GenBank/DDBJ databases">
        <title>Fodinicurvata sp. CAU 1616 isolated from sea sendiment.</title>
        <authorList>
            <person name="Kim W."/>
        </authorList>
    </citation>
    <scope>NUCLEOTIDE SEQUENCE [LARGE SCALE GENOMIC DNA]</scope>
    <source>
        <strain evidence="20 21">CAU 1616</strain>
    </source>
</reference>
<dbReference type="InterPro" id="IPR000374">
    <property type="entry name" value="PC_trans"/>
</dbReference>
<evidence type="ECO:0000313" key="20">
    <source>
        <dbReference type="EMBL" id="MDF2094751.1"/>
    </source>
</evidence>
<protein>
    <recommendedName>
        <fullName evidence="7 18">Phosphatidate cytidylyltransferase</fullName>
        <ecNumber evidence="6 18">2.7.7.41</ecNumber>
    </recommendedName>
</protein>
<comment type="caution">
    <text evidence="20">The sequence shown here is derived from an EMBL/GenBank/DDBJ whole genome shotgun (WGS) entry which is preliminary data.</text>
</comment>
<evidence type="ECO:0000256" key="9">
    <source>
        <dbReference type="ARBA" id="ARBA00022516"/>
    </source>
</evidence>
<keyword evidence="10 18" id="KW-0808">Transferase</keyword>
<evidence type="ECO:0000256" key="6">
    <source>
        <dbReference type="ARBA" id="ARBA00012487"/>
    </source>
</evidence>
<gene>
    <name evidence="20" type="ORF">P2G67_02030</name>
</gene>
<evidence type="ECO:0000256" key="2">
    <source>
        <dbReference type="ARBA" id="ARBA00004651"/>
    </source>
</evidence>
<keyword evidence="16" id="KW-0594">Phospholipid biosynthesis</keyword>
<dbReference type="RefSeq" id="WP_275819509.1">
    <property type="nucleotide sequence ID" value="NZ_JARHUD010000001.1"/>
</dbReference>